<keyword evidence="3 7" id="KW-0812">Transmembrane</keyword>
<evidence type="ECO:0000313" key="8">
    <source>
        <dbReference type="EMBL" id="MEP0948005.1"/>
    </source>
</evidence>
<feature type="transmembrane region" description="Helical" evidence="7">
    <location>
        <begin position="5"/>
        <end position="22"/>
    </location>
</feature>
<evidence type="ECO:0000313" key="9">
    <source>
        <dbReference type="Proteomes" id="UP001482513"/>
    </source>
</evidence>
<comment type="similarity">
    <text evidence="2">Belongs to the autoinducer-2 exporter (AI-2E) (TC 2.A.86) family.</text>
</comment>
<evidence type="ECO:0000256" key="2">
    <source>
        <dbReference type="ARBA" id="ARBA00009773"/>
    </source>
</evidence>
<gene>
    <name evidence="8" type="ORF">NC992_14060</name>
</gene>
<dbReference type="PANTHER" id="PTHR21716">
    <property type="entry name" value="TRANSMEMBRANE PROTEIN"/>
    <property type="match status" value="1"/>
</dbReference>
<evidence type="ECO:0000256" key="6">
    <source>
        <dbReference type="SAM" id="MobiDB-lite"/>
    </source>
</evidence>
<dbReference type="RefSeq" id="WP_190705184.1">
    <property type="nucleotide sequence ID" value="NZ_JAMPKX010000006.1"/>
</dbReference>
<sequence>MKLIDWINLVALGIVLVIIWQFRQIVLLMFAAVVITIALNSLVRLLSRVYGWPRDRAVLVTGALVLLGGVVFLGLVLPLFINQFQELLLLTPKGFEQLGGWFEAFQENPPAWFPEQDLRVLPPLPDLLRQVASIGSTVFGNFLTFFSSSMAILLQLLLLAVLTLMMLANPPAYRRLLLRLFPSSYRRRADEILTKCEHSLMFWLGGVALSSIFVATISFTGLVLLGVPYAFAHAVLAGVFNFIPNLGPTLSAVFPVFVALLQSPGKALAVVVLYVLIQNVESYWFSPMVMQKQVSLLPAATLVSQIFFATFLGPVGLVLALPLAVVCKTWIEEAWIIDVLDRPRGHAAEPLSRSPEGLEPIAEPLASEDV</sequence>
<feature type="transmembrane region" description="Helical" evidence="7">
    <location>
        <begin position="267"/>
        <end position="286"/>
    </location>
</feature>
<keyword evidence="5 7" id="KW-0472">Membrane</keyword>
<evidence type="ECO:0000256" key="3">
    <source>
        <dbReference type="ARBA" id="ARBA00022692"/>
    </source>
</evidence>
<protein>
    <submittedName>
        <fullName evidence="8">AI-2E family transporter</fullName>
    </submittedName>
</protein>
<evidence type="ECO:0000256" key="5">
    <source>
        <dbReference type="ARBA" id="ARBA00023136"/>
    </source>
</evidence>
<dbReference type="PANTHER" id="PTHR21716:SF62">
    <property type="entry name" value="TRANSPORT PROTEIN YDBI-RELATED"/>
    <property type="match status" value="1"/>
</dbReference>
<keyword evidence="4 7" id="KW-1133">Transmembrane helix</keyword>
<dbReference type="Proteomes" id="UP001482513">
    <property type="component" value="Unassembled WGS sequence"/>
</dbReference>
<proteinExistence type="inferred from homology"/>
<name>A0ABV0K667_9CYAN</name>
<dbReference type="InterPro" id="IPR002549">
    <property type="entry name" value="AI-2E-like"/>
</dbReference>
<evidence type="ECO:0000256" key="7">
    <source>
        <dbReference type="SAM" id="Phobius"/>
    </source>
</evidence>
<evidence type="ECO:0000256" key="4">
    <source>
        <dbReference type="ARBA" id="ARBA00022989"/>
    </source>
</evidence>
<feature type="region of interest" description="Disordered" evidence="6">
    <location>
        <begin position="348"/>
        <end position="370"/>
    </location>
</feature>
<feature type="transmembrane region" description="Helical" evidence="7">
    <location>
        <begin position="58"/>
        <end position="81"/>
    </location>
</feature>
<accession>A0ABV0K667</accession>
<comment type="caution">
    <text evidence="8">The sequence shown here is derived from an EMBL/GenBank/DDBJ whole genome shotgun (WGS) entry which is preliminary data.</text>
</comment>
<evidence type="ECO:0000256" key="1">
    <source>
        <dbReference type="ARBA" id="ARBA00004141"/>
    </source>
</evidence>
<feature type="transmembrane region" description="Helical" evidence="7">
    <location>
        <begin position="28"/>
        <end position="46"/>
    </location>
</feature>
<keyword evidence="9" id="KW-1185">Reference proteome</keyword>
<feature type="transmembrane region" description="Helical" evidence="7">
    <location>
        <begin position="231"/>
        <end position="260"/>
    </location>
</feature>
<organism evidence="8 9">
    <name type="scientific">Leptolyngbya subtilissima DQ-A4</name>
    <dbReference type="NCBI Taxonomy" id="2933933"/>
    <lineage>
        <taxon>Bacteria</taxon>
        <taxon>Bacillati</taxon>
        <taxon>Cyanobacteriota</taxon>
        <taxon>Cyanophyceae</taxon>
        <taxon>Leptolyngbyales</taxon>
        <taxon>Leptolyngbyaceae</taxon>
        <taxon>Leptolyngbya group</taxon>
        <taxon>Leptolyngbya</taxon>
    </lineage>
</organism>
<feature type="transmembrane region" description="Helical" evidence="7">
    <location>
        <begin position="306"/>
        <end position="327"/>
    </location>
</feature>
<reference evidence="8 9" key="1">
    <citation type="submission" date="2022-04" db="EMBL/GenBank/DDBJ databases">
        <title>Positive selection, recombination, and allopatry shape intraspecific diversity of widespread and dominant cyanobacteria.</title>
        <authorList>
            <person name="Wei J."/>
            <person name="Shu W."/>
            <person name="Hu C."/>
        </authorList>
    </citation>
    <scope>NUCLEOTIDE SEQUENCE [LARGE SCALE GENOMIC DNA]</scope>
    <source>
        <strain evidence="8 9">DQ-A4</strain>
    </source>
</reference>
<dbReference type="Pfam" id="PF01594">
    <property type="entry name" value="AI-2E_transport"/>
    <property type="match status" value="1"/>
</dbReference>
<feature type="transmembrane region" description="Helical" evidence="7">
    <location>
        <begin position="200"/>
        <end position="225"/>
    </location>
</feature>
<feature type="transmembrane region" description="Helical" evidence="7">
    <location>
        <begin position="145"/>
        <end position="168"/>
    </location>
</feature>
<comment type="subcellular location">
    <subcellularLocation>
        <location evidence="1">Membrane</location>
        <topology evidence="1">Multi-pass membrane protein</topology>
    </subcellularLocation>
</comment>
<dbReference type="EMBL" id="JAMPKX010000006">
    <property type="protein sequence ID" value="MEP0948005.1"/>
    <property type="molecule type" value="Genomic_DNA"/>
</dbReference>